<reference evidence="2" key="1">
    <citation type="submission" date="2023-07" db="EMBL/GenBank/DDBJ databases">
        <authorList>
            <person name="Kim M.K."/>
        </authorList>
    </citation>
    <scope>NUCLEOTIDE SEQUENCE</scope>
    <source>
        <strain evidence="2">CA1-15</strain>
    </source>
</reference>
<accession>A0ABT8ZVK4</accession>
<dbReference type="Gene3D" id="3.90.850.10">
    <property type="entry name" value="Fumarylacetoacetase-like, C-terminal domain"/>
    <property type="match status" value="1"/>
</dbReference>
<dbReference type="RefSeq" id="WP_304559012.1">
    <property type="nucleotide sequence ID" value="NZ_JAUQSZ010000001.1"/>
</dbReference>
<name>A0ABT8ZVK4_9SPHN</name>
<dbReference type="InterPro" id="IPR011234">
    <property type="entry name" value="Fumarylacetoacetase-like_C"/>
</dbReference>
<feature type="domain" description="Fumarylacetoacetase-like C-terminal" evidence="1">
    <location>
        <begin position="89"/>
        <end position="292"/>
    </location>
</feature>
<dbReference type="Proteomes" id="UP001176468">
    <property type="component" value="Unassembled WGS sequence"/>
</dbReference>
<evidence type="ECO:0000313" key="2">
    <source>
        <dbReference type="EMBL" id="MDO7840786.1"/>
    </source>
</evidence>
<dbReference type="EMBL" id="JAUQSZ010000001">
    <property type="protein sequence ID" value="MDO7840786.1"/>
    <property type="molecule type" value="Genomic_DNA"/>
</dbReference>
<gene>
    <name evidence="2" type="ORF">Q5H94_00465</name>
</gene>
<dbReference type="InterPro" id="IPR036663">
    <property type="entry name" value="Fumarylacetoacetase_C_sf"/>
</dbReference>
<dbReference type="PANTHER" id="PTHR43211:SF1">
    <property type="entry name" value="BLL6422 PROTEIN"/>
    <property type="match status" value="1"/>
</dbReference>
<evidence type="ECO:0000313" key="3">
    <source>
        <dbReference type="Proteomes" id="UP001176468"/>
    </source>
</evidence>
<proteinExistence type="predicted"/>
<organism evidence="2 3">
    <name type="scientific">Sphingomonas immobilis</name>
    <dbReference type="NCBI Taxonomy" id="3063997"/>
    <lineage>
        <taxon>Bacteria</taxon>
        <taxon>Pseudomonadati</taxon>
        <taxon>Pseudomonadota</taxon>
        <taxon>Alphaproteobacteria</taxon>
        <taxon>Sphingomonadales</taxon>
        <taxon>Sphingomonadaceae</taxon>
        <taxon>Sphingomonas</taxon>
    </lineage>
</organism>
<protein>
    <submittedName>
        <fullName evidence="2">Fumarylacetoacetate hydrolase family protein</fullName>
    </submittedName>
</protein>
<comment type="caution">
    <text evidence="2">The sequence shown here is derived from an EMBL/GenBank/DDBJ whole genome shotgun (WGS) entry which is preliminary data.</text>
</comment>
<keyword evidence="2" id="KW-0378">Hydrolase</keyword>
<dbReference type="SUPFAM" id="SSF56529">
    <property type="entry name" value="FAH"/>
    <property type="match status" value="1"/>
</dbReference>
<dbReference type="GO" id="GO:0016787">
    <property type="term" value="F:hydrolase activity"/>
    <property type="evidence" value="ECO:0007669"/>
    <property type="project" value="UniProtKB-KW"/>
</dbReference>
<keyword evidence="3" id="KW-1185">Reference proteome</keyword>
<evidence type="ECO:0000259" key="1">
    <source>
        <dbReference type="Pfam" id="PF01557"/>
    </source>
</evidence>
<sequence>MKLVTYSSTKGGIPSIGVMVGDGIVDLPEASGHRLPATMLAFLEGGDAFMDMARAAVAAAAPRPLAEIRLHAPLPRPQSIRDTISFEGHMRFFKERTGRPVPDVWFERPIYYKGNPATVIGPDDDIRWPNFSEKLDYELEFGVIIGTRGSDIPIEKALDHVAGYVIFNDMSARETITYETGGNLGPAKGKDFDTGNVMGPWLVTRDEIDPSDLALEARINGEVWSRGRSSDMRWSFAQIISFISQSETLHPGDFIGSGTCEKGCGAELDRWLKPGDVIELAVEGLGVLRNTVTRA</sequence>
<dbReference type="PANTHER" id="PTHR43211">
    <property type="entry name" value="FUMARYLACETOACETATE HYDROLASE"/>
    <property type="match status" value="1"/>
</dbReference>
<dbReference type="Pfam" id="PF01557">
    <property type="entry name" value="FAA_hydrolase"/>
    <property type="match status" value="1"/>
</dbReference>